<evidence type="ECO:0000313" key="3">
    <source>
        <dbReference type="Proteomes" id="UP000683139"/>
    </source>
</evidence>
<evidence type="ECO:0000256" key="1">
    <source>
        <dbReference type="SAM" id="MobiDB-lite"/>
    </source>
</evidence>
<reference evidence="2" key="1">
    <citation type="submission" date="2021-03" db="EMBL/GenBank/DDBJ databases">
        <title>Antimicrobial resistance genes in bacteria isolated from Japanese honey, and their potential for conferring macrolide and lincosamide resistance in the American foulbrood pathogen Paenibacillus larvae.</title>
        <authorList>
            <person name="Okamoto M."/>
            <person name="Kumagai M."/>
            <person name="Kanamori H."/>
            <person name="Takamatsu D."/>
        </authorList>
    </citation>
    <scope>NUCLEOTIDE SEQUENCE</scope>
    <source>
        <strain evidence="2">J40TS1</strain>
    </source>
</reference>
<proteinExistence type="predicted"/>
<keyword evidence="3" id="KW-1185">Reference proteome</keyword>
<dbReference type="RefSeq" id="WP_213513934.1">
    <property type="nucleotide sequence ID" value="NZ_BOSE01000002.1"/>
</dbReference>
<comment type="caution">
    <text evidence="2">The sequence shown here is derived from an EMBL/GenBank/DDBJ whole genome shotgun (WGS) entry which is preliminary data.</text>
</comment>
<name>A0A919YP10_9BACL</name>
<dbReference type="Proteomes" id="UP000683139">
    <property type="component" value="Unassembled WGS sequence"/>
</dbReference>
<dbReference type="EMBL" id="BOSE01000002">
    <property type="protein sequence ID" value="GIP15646.1"/>
    <property type="molecule type" value="Genomic_DNA"/>
</dbReference>
<evidence type="ECO:0000313" key="2">
    <source>
        <dbReference type="EMBL" id="GIP15646.1"/>
    </source>
</evidence>
<accession>A0A919YP10</accession>
<protein>
    <submittedName>
        <fullName evidence="2">Uncharacterized protein</fullName>
    </submittedName>
</protein>
<organism evidence="2 3">
    <name type="scientific">Paenibacillus montaniterrae</name>
    <dbReference type="NCBI Taxonomy" id="429341"/>
    <lineage>
        <taxon>Bacteria</taxon>
        <taxon>Bacillati</taxon>
        <taxon>Bacillota</taxon>
        <taxon>Bacilli</taxon>
        <taxon>Bacillales</taxon>
        <taxon>Paenibacillaceae</taxon>
        <taxon>Paenibacillus</taxon>
    </lineage>
</organism>
<gene>
    <name evidence="2" type="ORF">J40TS1_12880</name>
</gene>
<sequence length="191" mass="20719">MTAKKRNLQRQQEIEQGGSTSSLSNILGASYATLMDPVDSEFTNNITTIPLAPQESFGDYVTWQSPISINGNHYYKSFSLKAGYFYSIYYHASAQNYDHINDPNVGILLNNNFIPDSLIAAPAVTNKPVLLSNTIIISSKDSNDVYQLCSFSKTIVTSVGLNTGNIALDLASVAITVIGEASTINQNSPRA</sequence>
<feature type="region of interest" description="Disordered" evidence="1">
    <location>
        <begin position="1"/>
        <end position="21"/>
    </location>
</feature>
<dbReference type="AlphaFoldDB" id="A0A919YP10"/>